<comment type="caution">
    <text evidence="2">The sequence shown here is derived from an EMBL/GenBank/DDBJ whole genome shotgun (WGS) entry which is preliminary data.</text>
</comment>
<proteinExistence type="predicted"/>
<reference evidence="2 3" key="1">
    <citation type="submission" date="2019-05" db="EMBL/GenBank/DDBJ databases">
        <title>Emergence of the Ug99 lineage of the wheat stem rust pathogen through somatic hybridization.</title>
        <authorList>
            <person name="Li F."/>
            <person name="Upadhyaya N.M."/>
            <person name="Sperschneider J."/>
            <person name="Matny O."/>
            <person name="Nguyen-Phuc H."/>
            <person name="Mago R."/>
            <person name="Raley C."/>
            <person name="Miller M.E."/>
            <person name="Silverstein K.A.T."/>
            <person name="Henningsen E."/>
            <person name="Hirsch C.D."/>
            <person name="Visser B."/>
            <person name="Pretorius Z.A."/>
            <person name="Steffenson B.J."/>
            <person name="Schwessinger B."/>
            <person name="Dodds P.N."/>
            <person name="Figueroa M."/>
        </authorList>
    </citation>
    <scope>NUCLEOTIDE SEQUENCE [LARGE SCALE GENOMIC DNA]</scope>
    <source>
        <strain evidence="2 3">Ug99</strain>
    </source>
</reference>
<name>A0A5B0RRW8_PUCGR</name>
<evidence type="ECO:0000256" key="1">
    <source>
        <dbReference type="SAM" id="MobiDB-lite"/>
    </source>
</evidence>
<evidence type="ECO:0000313" key="2">
    <source>
        <dbReference type="EMBL" id="KAA1127603.1"/>
    </source>
</evidence>
<sequence length="179" mass="20458">MHWPGSDTEERLAAIGLQIELLGGSKLTTEVIHKGPKNLQLQQCKRILLELELGLIRLKQIKAVPRPLRGAKKKFKPLDSPQLSLVHPLHQSQLDDQTATTPISVPDILAIPLLELLFRRARLHQHCPQSRRTTQPERARQELRELRPRPAQSQPRLPWLGPLRSVRSSTDWIRGAQEH</sequence>
<gene>
    <name evidence="2" type="ORF">PGTUg99_003764</name>
</gene>
<feature type="region of interest" description="Disordered" evidence="1">
    <location>
        <begin position="126"/>
        <end position="162"/>
    </location>
</feature>
<protein>
    <submittedName>
        <fullName evidence="2">Uncharacterized protein</fullName>
    </submittedName>
</protein>
<accession>A0A5B0RRW8</accession>
<evidence type="ECO:0000313" key="3">
    <source>
        <dbReference type="Proteomes" id="UP000325313"/>
    </source>
</evidence>
<dbReference type="AlphaFoldDB" id="A0A5B0RRW8"/>
<dbReference type="EMBL" id="VDEP01000160">
    <property type="protein sequence ID" value="KAA1127603.1"/>
    <property type="molecule type" value="Genomic_DNA"/>
</dbReference>
<organism evidence="2 3">
    <name type="scientific">Puccinia graminis f. sp. tritici</name>
    <dbReference type="NCBI Taxonomy" id="56615"/>
    <lineage>
        <taxon>Eukaryota</taxon>
        <taxon>Fungi</taxon>
        <taxon>Dikarya</taxon>
        <taxon>Basidiomycota</taxon>
        <taxon>Pucciniomycotina</taxon>
        <taxon>Pucciniomycetes</taxon>
        <taxon>Pucciniales</taxon>
        <taxon>Pucciniaceae</taxon>
        <taxon>Puccinia</taxon>
    </lineage>
</organism>
<dbReference type="Proteomes" id="UP000325313">
    <property type="component" value="Unassembled WGS sequence"/>
</dbReference>
<feature type="compositionally biased region" description="Basic and acidic residues" evidence="1">
    <location>
        <begin position="134"/>
        <end position="148"/>
    </location>
</feature>